<dbReference type="RefSeq" id="WP_010738032.1">
    <property type="nucleotide sequence ID" value="NZ_AP027299.1"/>
</dbReference>
<evidence type="ECO:0000313" key="1">
    <source>
        <dbReference type="EMBL" id="VTQ67170.1"/>
    </source>
</evidence>
<accession>A0A7Z9AWQ8</accession>
<reference evidence="1 2" key="1">
    <citation type="submission" date="2019-05" db="EMBL/GenBank/DDBJ databases">
        <authorList>
            <consortium name="Pathogen Informatics"/>
        </authorList>
    </citation>
    <scope>NUCLEOTIDE SEQUENCE [LARGE SCALE GENOMIC DNA]</scope>
    <source>
        <strain evidence="1 2">NCTC12204</strain>
    </source>
</reference>
<evidence type="ECO:0000313" key="2">
    <source>
        <dbReference type="Proteomes" id="UP000352698"/>
    </source>
</evidence>
<organism evidence="1 2">
    <name type="scientific">Enterococcus hirae</name>
    <dbReference type="NCBI Taxonomy" id="1354"/>
    <lineage>
        <taxon>Bacteria</taxon>
        <taxon>Bacillati</taxon>
        <taxon>Bacillota</taxon>
        <taxon>Bacilli</taxon>
        <taxon>Lactobacillales</taxon>
        <taxon>Enterococcaceae</taxon>
        <taxon>Enterococcus</taxon>
    </lineage>
</organism>
<comment type="caution">
    <text evidence="1">The sequence shown here is derived from an EMBL/GenBank/DDBJ whole genome shotgun (WGS) entry which is preliminary data.</text>
</comment>
<dbReference type="AlphaFoldDB" id="A0A7Z9AWQ8"/>
<proteinExistence type="predicted"/>
<protein>
    <submittedName>
        <fullName evidence="1">Uncharacterized protein</fullName>
    </submittedName>
</protein>
<dbReference type="Proteomes" id="UP000352698">
    <property type="component" value="Unassembled WGS sequence"/>
</dbReference>
<sequence>MKKGEGQSQPMEKQLYSEKKQLENQLDQLKKEKSKFDHYLDHLADQFHDFLFFDVSPHRKQFYHLLNDSKEEAERIFRREKRMIECRIECPLVEKYSALEKESNN</sequence>
<dbReference type="EMBL" id="CABEEP010000001">
    <property type="protein sequence ID" value="VTQ67170.1"/>
    <property type="molecule type" value="Genomic_DNA"/>
</dbReference>
<name>A0A7Z9AWQ8_ENTHR</name>
<gene>
    <name evidence="1" type="ORF">NCTC12204_02086</name>
</gene>